<dbReference type="EMBL" id="JACBAZ010000008">
    <property type="protein sequence ID" value="NWK57234.1"/>
    <property type="molecule type" value="Genomic_DNA"/>
</dbReference>
<gene>
    <name evidence="2" type="ORF">HW115_16550</name>
</gene>
<feature type="compositionally biased region" description="Low complexity" evidence="1">
    <location>
        <begin position="40"/>
        <end position="62"/>
    </location>
</feature>
<dbReference type="PROSITE" id="PS51257">
    <property type="entry name" value="PROKAR_LIPOPROTEIN"/>
    <property type="match status" value="1"/>
</dbReference>
<evidence type="ECO:0000256" key="1">
    <source>
        <dbReference type="SAM" id="MobiDB-lite"/>
    </source>
</evidence>
<evidence type="ECO:0000313" key="2">
    <source>
        <dbReference type="EMBL" id="NWK57234.1"/>
    </source>
</evidence>
<organism evidence="2 3">
    <name type="scientific">Oceaniferula marina</name>
    <dbReference type="NCBI Taxonomy" id="2748318"/>
    <lineage>
        <taxon>Bacteria</taxon>
        <taxon>Pseudomonadati</taxon>
        <taxon>Verrucomicrobiota</taxon>
        <taxon>Verrucomicrobiia</taxon>
        <taxon>Verrucomicrobiales</taxon>
        <taxon>Verrucomicrobiaceae</taxon>
        <taxon>Oceaniferula</taxon>
    </lineage>
</organism>
<sequence length="1232" mass="136362">MNLRFCLAVGVVCLASLSCKEKHSPSNNSQEKSSALSSAPNTQPESTSPPSSTTNANNNKAPNSPPPPSRYLAPVAIGNNSSSVVPGLIYLHNNSPHIAFKARPLSNQYVYAYLSYADKSRWKSCKIFIKNKKRDLYIAKLPHDYSGPMRSFLKDPVKGQPQKIVSIFTAQWEASINKEPVDKQRQKEILLSEELNEQYQSIQDELKLIQKRMYELSKDRSRQRTSNGKHEQFRELSKNRSDLAKRLLEVRAKAREQGVYLSRSRSNTRSSFPTPPHRKAIIAPMKVSAEPHTASADYTVSSNGPTPPYAIIPGSAFARISDKTLQITPYGEITRMHEIKLGNPTAYFKIEYSNRTSLNIHIPVPQELTLKPQIKIGFGPKGKLNKDIDQAIASSSFHHSSSSNAYRCSAKMSELSNTGETEFEAIIAYRESSEANWIIFNEFDFRLSINEKKMIIPEWGSTNSITLAANQNNNLFKESIACPPVHHKQIPEQIKKTSLAKCGQILVVQYGKKLRLLNTKTFEWGKTIEWSNDHVAFTADAQHLYTVTDQLVSSYQLPSLKLIQEVPLPSGGPVLALSAGSHATNSPLVIVTSGRITLLDAEKLTPLKQPINDEQNASKAGLSSISWPTSSKGTPPYDIANVISSPDGEGHTICTVQSSAKHSSPKSCLLIDLGERWLIKHHTTGTVGGNRKIYYHTEISQFDNKEKKRLKLEKRPDLLIPTSAPGMLAINLPSQRTVPASSIHFRYLANPDQSEATVYTGASSAAPLMIKAKSERTTHLQPPRLIFLPEESNLLSIGDKSITLENVPQVNLSAKLSLPTLLNTPHSPRRGKSWSFTPIIHGIEAKDIQWVKGPELAEYDSVNGISWNVPAEFIEDKANFKLSVKGQELNIEVRVLGNPVSILTQSSDHKKAHGIPISGTLNFPDGIDRILTSPHQNKAVIVSNKHRRISLFDFSTRSITASYSSSTGPLEPAFTPNALLLWHTNGNILEKRNLKDLSPIQIASSSTTLPLRGLAGGSAPVAFLETTSNQLVLFEIETDSLKLSSPISLGQFSTSTLNYRSRNNVNQLASTMDNSRILIGNTLVQKNGPMNYTKYAFSQYTNSESTAYFNLSGDSIFSTGKSVNVTTKRSWSVNSNNNSTLIPEISGEYIMSFESSRNEPAVLTIIANKSRQQMGQLTGFPEFKIRDSQLFSQPHGTSRISYHAPTDTLLTLSEDNNQIHIRNLPSELLHSN</sequence>
<feature type="region of interest" description="Disordered" evidence="1">
    <location>
        <begin position="21"/>
        <end position="73"/>
    </location>
</feature>
<dbReference type="SUPFAM" id="SSF50969">
    <property type="entry name" value="YVTN repeat-like/Quinoprotein amine dehydrogenase"/>
    <property type="match status" value="1"/>
</dbReference>
<keyword evidence="3" id="KW-1185">Reference proteome</keyword>
<dbReference type="RefSeq" id="WP_178934052.1">
    <property type="nucleotide sequence ID" value="NZ_JACBAZ010000008.1"/>
</dbReference>
<dbReference type="Proteomes" id="UP000557872">
    <property type="component" value="Unassembled WGS sequence"/>
</dbReference>
<accession>A0A851GSL3</accession>
<protein>
    <submittedName>
        <fullName evidence="2">Uncharacterized protein</fullName>
    </submittedName>
</protein>
<feature type="region of interest" description="Disordered" evidence="1">
    <location>
        <begin position="217"/>
        <end position="238"/>
    </location>
</feature>
<reference evidence="2 3" key="1">
    <citation type="submission" date="2020-07" db="EMBL/GenBank/DDBJ databases">
        <title>Roseicoccus Jingziensis gen. nov., sp. nov., isolated from coastal seawater.</title>
        <authorList>
            <person name="Feng X."/>
        </authorList>
    </citation>
    <scope>NUCLEOTIDE SEQUENCE [LARGE SCALE GENOMIC DNA]</scope>
    <source>
        <strain evidence="2 3">N1E253</strain>
    </source>
</reference>
<dbReference type="AlphaFoldDB" id="A0A851GSL3"/>
<name>A0A851GSL3_9BACT</name>
<dbReference type="InterPro" id="IPR011044">
    <property type="entry name" value="Quino_amine_DH_bsu"/>
</dbReference>
<evidence type="ECO:0000313" key="3">
    <source>
        <dbReference type="Proteomes" id="UP000557872"/>
    </source>
</evidence>
<feature type="compositionally biased region" description="Polar residues" evidence="1">
    <location>
        <begin position="25"/>
        <end position="39"/>
    </location>
</feature>
<proteinExistence type="predicted"/>
<comment type="caution">
    <text evidence="2">The sequence shown here is derived from an EMBL/GenBank/DDBJ whole genome shotgun (WGS) entry which is preliminary data.</text>
</comment>